<dbReference type="CDD" id="cd04301">
    <property type="entry name" value="NAT_SF"/>
    <property type="match status" value="1"/>
</dbReference>
<evidence type="ECO:0000313" key="5">
    <source>
        <dbReference type="Proteomes" id="UP000290580"/>
    </source>
</evidence>
<evidence type="ECO:0000259" key="3">
    <source>
        <dbReference type="PROSITE" id="PS51186"/>
    </source>
</evidence>
<dbReference type="PANTHER" id="PTHR43877:SF2">
    <property type="entry name" value="AMINOALKYLPHOSPHONATE N-ACETYLTRANSFERASE-RELATED"/>
    <property type="match status" value="1"/>
</dbReference>
<dbReference type="PANTHER" id="PTHR43877">
    <property type="entry name" value="AMINOALKYLPHOSPHONATE N-ACETYLTRANSFERASE-RELATED-RELATED"/>
    <property type="match status" value="1"/>
</dbReference>
<gene>
    <name evidence="4" type="ORF">CP959_01705</name>
</gene>
<keyword evidence="1" id="KW-0808">Transferase</keyword>
<proteinExistence type="predicted"/>
<dbReference type="PROSITE" id="PS51186">
    <property type="entry name" value="GNAT"/>
    <property type="match status" value="1"/>
</dbReference>
<dbReference type="InterPro" id="IPR050832">
    <property type="entry name" value="Bact_Acetyltransf"/>
</dbReference>
<protein>
    <recommendedName>
        <fullName evidence="3">N-acetyltransferase domain-containing protein</fullName>
    </recommendedName>
</protein>
<evidence type="ECO:0000256" key="2">
    <source>
        <dbReference type="ARBA" id="ARBA00023315"/>
    </source>
</evidence>
<comment type="caution">
    <text evidence="4">The sequence shown here is derived from an EMBL/GenBank/DDBJ whole genome shotgun (WGS) entry which is preliminary data.</text>
</comment>
<evidence type="ECO:0000256" key="1">
    <source>
        <dbReference type="ARBA" id="ARBA00022679"/>
    </source>
</evidence>
<reference evidence="4 5" key="1">
    <citation type="submission" date="2017-09" db="EMBL/GenBank/DDBJ databases">
        <title>Genomics of the genus Arcobacter.</title>
        <authorList>
            <person name="Perez-Cataluna A."/>
            <person name="Figueras M.J."/>
            <person name="Salas-Masso N."/>
        </authorList>
    </citation>
    <scope>NUCLEOTIDE SEQUENCE [LARGE SCALE GENOMIC DNA]</scope>
    <source>
        <strain evidence="4 5">LMG 6621</strain>
    </source>
</reference>
<dbReference type="EMBL" id="NXIC01000001">
    <property type="protein sequence ID" value="RXI27291.1"/>
    <property type="molecule type" value="Genomic_DNA"/>
</dbReference>
<keyword evidence="2" id="KW-0012">Acyltransferase</keyword>
<dbReference type="Proteomes" id="UP000290580">
    <property type="component" value="Unassembled WGS sequence"/>
</dbReference>
<dbReference type="SUPFAM" id="SSF55729">
    <property type="entry name" value="Acyl-CoA N-acyltransferases (Nat)"/>
    <property type="match status" value="1"/>
</dbReference>
<sequence>MVYTYHNDFVQLCSSYEDYLKTFDYNGFDKIGIIKEHCFENIETTPTKIKLLKEVRIQNEKDVVIYHYLLDFYSEINIQDLKFRVLKKDDIKAVVELINKAYREKNPNSWTSEAHLLSGIRVNEDMLNEILKNKNIVTYIALLDEKIVATIQTKLEDKDIHIGLFAVHPDFQSFGVGKKLLAFAEESSKKLWKKSSFVMEVISNRVELRDYYIRRGYQNTNRFIEFPKSSYWSPLTNEELKLLVLRKTID</sequence>
<dbReference type="Gene3D" id="3.40.630.30">
    <property type="match status" value="1"/>
</dbReference>
<dbReference type="Pfam" id="PF13673">
    <property type="entry name" value="Acetyltransf_10"/>
    <property type="match status" value="1"/>
</dbReference>
<accession>A0ABY0EP80</accession>
<dbReference type="InterPro" id="IPR000182">
    <property type="entry name" value="GNAT_dom"/>
</dbReference>
<dbReference type="InterPro" id="IPR016181">
    <property type="entry name" value="Acyl_CoA_acyltransferase"/>
</dbReference>
<name>A0ABY0EP80_9BACT</name>
<evidence type="ECO:0000313" key="4">
    <source>
        <dbReference type="EMBL" id="RXI27291.1"/>
    </source>
</evidence>
<keyword evidence="5" id="KW-1185">Reference proteome</keyword>
<organism evidence="4 5">
    <name type="scientific">Aliarcobacter skirrowii CCUG 10374</name>
    <dbReference type="NCBI Taxonomy" id="1032239"/>
    <lineage>
        <taxon>Bacteria</taxon>
        <taxon>Pseudomonadati</taxon>
        <taxon>Campylobacterota</taxon>
        <taxon>Epsilonproteobacteria</taxon>
        <taxon>Campylobacterales</taxon>
        <taxon>Arcobacteraceae</taxon>
        <taxon>Aliarcobacter</taxon>
    </lineage>
</organism>
<feature type="domain" description="N-acetyltransferase" evidence="3">
    <location>
        <begin position="81"/>
        <end position="238"/>
    </location>
</feature>